<feature type="compositionally biased region" description="Polar residues" evidence="1">
    <location>
        <begin position="113"/>
        <end position="124"/>
    </location>
</feature>
<feature type="compositionally biased region" description="Pro residues" evidence="1">
    <location>
        <begin position="46"/>
        <end position="61"/>
    </location>
</feature>
<feature type="region of interest" description="Disordered" evidence="1">
    <location>
        <begin position="24"/>
        <end position="85"/>
    </location>
</feature>
<evidence type="ECO:0000256" key="1">
    <source>
        <dbReference type="SAM" id="MobiDB-lite"/>
    </source>
</evidence>
<organism evidence="2">
    <name type="scientific">Zea mays</name>
    <name type="common">Maize</name>
    <dbReference type="NCBI Taxonomy" id="4577"/>
    <lineage>
        <taxon>Eukaryota</taxon>
        <taxon>Viridiplantae</taxon>
        <taxon>Streptophyta</taxon>
        <taxon>Embryophyta</taxon>
        <taxon>Tracheophyta</taxon>
        <taxon>Spermatophyta</taxon>
        <taxon>Magnoliopsida</taxon>
        <taxon>Liliopsida</taxon>
        <taxon>Poales</taxon>
        <taxon>Poaceae</taxon>
        <taxon>PACMAD clade</taxon>
        <taxon>Panicoideae</taxon>
        <taxon>Andropogonodae</taxon>
        <taxon>Andropogoneae</taxon>
        <taxon>Tripsacinae</taxon>
        <taxon>Zea</taxon>
    </lineage>
</organism>
<dbReference type="EMBL" id="EU969892">
    <property type="protein sequence ID" value="ACG42010.1"/>
    <property type="molecule type" value="mRNA"/>
</dbReference>
<accession>B6TY27</accession>
<proteinExistence type="evidence at transcript level"/>
<sequence length="124" mass="12864">MPESSDTACLWPAWPSRLASLAEEPPVDKTVGGVAAPSAEAGPARVSPPPGRARIAPPPLPQIGRRGANRHQLDRGPLGPPIGGGRWGHPVWVVASEDDASSWSVDGVRGLPTTGSDGPNNHRH</sequence>
<evidence type="ECO:0000313" key="2">
    <source>
        <dbReference type="EMBL" id="ACG42010.1"/>
    </source>
</evidence>
<feature type="region of interest" description="Disordered" evidence="1">
    <location>
        <begin position="100"/>
        <end position="124"/>
    </location>
</feature>
<protein>
    <submittedName>
        <fullName evidence="2">Uncharacterized protein</fullName>
    </submittedName>
</protein>
<dbReference type="AlphaFoldDB" id="B6TY27"/>
<reference evidence="2" key="1">
    <citation type="journal article" date="2009" name="Plant Mol. Biol.">
        <title>Insights into corn genes derived from large-scale cDNA sequencing.</title>
        <authorList>
            <person name="Alexandrov N.N."/>
            <person name="Brover V.V."/>
            <person name="Freidin S."/>
            <person name="Troukhan M.E."/>
            <person name="Tatarinova T.V."/>
            <person name="Zhang H."/>
            <person name="Swaller T.J."/>
            <person name="Lu Y.P."/>
            <person name="Bouck J."/>
            <person name="Flavell R.B."/>
            <person name="Feldmann K.A."/>
        </authorList>
    </citation>
    <scope>NUCLEOTIDE SEQUENCE</scope>
</reference>
<name>B6TY27_MAIZE</name>